<dbReference type="Pfam" id="PF05729">
    <property type="entry name" value="NACHT"/>
    <property type="match status" value="1"/>
</dbReference>
<dbReference type="PANTHER" id="PTHR46844">
    <property type="entry name" value="SLR5058 PROTEIN"/>
    <property type="match status" value="1"/>
</dbReference>
<proteinExistence type="predicted"/>
<dbReference type="InterPro" id="IPR007111">
    <property type="entry name" value="NACHT_NTPase"/>
</dbReference>
<evidence type="ECO:0000313" key="3">
    <source>
        <dbReference type="Proteomes" id="UP000238882"/>
    </source>
</evidence>
<dbReference type="RefSeq" id="WP_105017230.1">
    <property type="nucleotide sequence ID" value="NZ_MSCN01000001.1"/>
</dbReference>
<evidence type="ECO:0000259" key="1">
    <source>
        <dbReference type="PROSITE" id="PS50837"/>
    </source>
</evidence>
<dbReference type="InterPro" id="IPR027417">
    <property type="entry name" value="P-loop_NTPase"/>
</dbReference>
<comment type="caution">
    <text evidence="2">The sequence shown here is derived from an EMBL/GenBank/DDBJ whole genome shotgun (WGS) entry which is preliminary data.</text>
</comment>
<name>A0A2S7WSQ9_9FLAO</name>
<reference evidence="2 3" key="1">
    <citation type="submission" date="2016-12" db="EMBL/GenBank/DDBJ databases">
        <title>Trade-off between light-utilization and light-protection in marine flavobacteria.</title>
        <authorList>
            <person name="Kumagai Y."/>
            <person name="Yoshizawa S."/>
            <person name="Kogure K."/>
            <person name="Iwasaki W."/>
        </authorList>
    </citation>
    <scope>NUCLEOTIDE SEQUENCE [LARGE SCALE GENOMIC DNA]</scope>
    <source>
        <strain evidence="2 3">NBRC 108759</strain>
    </source>
</reference>
<dbReference type="OrthoDB" id="779537at2"/>
<sequence length="1244" mass="147209">MNKNPIIVTYQKAKEDGLLIYFKDLHKGQIMNCLLDFLNSQEINIEHQKIIILYFPNEKSIEEIKTNCKPDDFKAVVNFLKEGTSPNRHGAFKLTKLLLEYDITHAKKSTKFNKENFNNSISNTSITKHISEFYLNDSNFNSINVNGDIDNKLGILSMADYYIQLSYTSYEDIYRRDSLLKLEKEYAHFKVYKNKVNSRDLSKDYISESILTNNKIIVSGNPGVGKSTYAKWLCYKWAKDTISIKNEKLLIYIQLRDVNFNKDDFILSYINNQYFSVLESELTSLQNLNDFQLMLDGFDELSFENRIKLSSQIIHHNYIVLSRPYGLINHELNYDVSLQIDGFNDVCIEQYLDAVLNNQQKKKKLLRLIDKNRVLKDYSSNPLMLSYITLIYVTSKSIEKDLSSIKSIYDLQEKVYSWILDYSFKKGSIKPKLLKKTSKLIEKFAYQMQINKQFVYSGKLDDKHSSAVETLSAIGLGSQKRNFEDPFSWLFSFHTITFQEFLSARYLKQQKLNVEAIVYLVTDSFFWNLCIMLVGMLSNNASGFQKQNKHSDLLINVLKFLYQFYSKQQQQYYGYAYYMLLAECNEKIIEKIVKKQDLELIFEFYKKAYFDNFWNSIVYESIRKIIYKSTYLIQTEYIDKLTTEITKISKTFKIQQNFFYIADLLKIGINYNEVSLLNSLIPVLIHLKNNVSKLSDEVLFIENNFDDDTDDISLINKYDTLTEKEEWFRGNLHNLYDELEFFSAEKLDVYKNEISTIYKEEYTTIQNLRKIIFKIAPTYNLIEIEEHFTTLIELKNTLTVNKETHKVYFNKLLQFSENLYIVINNKESFSKRELERILYFIEFTSNDLLDSIDLNNISNYFFEYFINVLIEAIVQTDSPKLYDLLFNLVGKHNAIIFKRIPSQSIFNNYITRIFKETFKTLDLKLIGKLIIVLKSSPNSKLYFFNYRKSLFQVFKQLVEKNKTLLENEYVKYENNNEVISILVEITELFEKNYDKKYFLEQIEKNNLSFVYKFEDGIVLKAIATNFIFYEDKYWELFTVFLKDNNWNLNTVLPFVAHEELFLFKSNHIQLVNIFINLFENKTNLSEKALSDEGGYVLVFISNILMCLKQFESQKLKHKTLQLVEKLLENKNILNFCNYKVIDLTPVDYLLAYVLFDFYNPKYKNFLIKLDINTKLSKETGAKIMLMDSLIEFTENKNYGIEIQEVEKFKPVLGNVFYQELMNLIDQRLINKNVFDAQYFEVLIN</sequence>
<dbReference type="Proteomes" id="UP000238882">
    <property type="component" value="Unassembled WGS sequence"/>
</dbReference>
<dbReference type="PROSITE" id="PS50837">
    <property type="entry name" value="NACHT"/>
    <property type="match status" value="1"/>
</dbReference>
<dbReference type="SUPFAM" id="SSF52540">
    <property type="entry name" value="P-loop containing nucleoside triphosphate hydrolases"/>
    <property type="match status" value="1"/>
</dbReference>
<keyword evidence="3" id="KW-1185">Reference proteome</keyword>
<dbReference type="AlphaFoldDB" id="A0A2S7WSQ9"/>
<feature type="domain" description="NACHT" evidence="1">
    <location>
        <begin position="214"/>
        <end position="302"/>
    </location>
</feature>
<accession>A0A2S7WSQ9</accession>
<dbReference type="PANTHER" id="PTHR46844:SF1">
    <property type="entry name" value="SLR5058 PROTEIN"/>
    <property type="match status" value="1"/>
</dbReference>
<protein>
    <recommendedName>
        <fullName evidence="1">NACHT domain-containing protein</fullName>
    </recommendedName>
</protein>
<gene>
    <name evidence="2" type="ORF">BTO18_16240</name>
</gene>
<organism evidence="2 3">
    <name type="scientific">Polaribacter porphyrae</name>
    <dbReference type="NCBI Taxonomy" id="1137780"/>
    <lineage>
        <taxon>Bacteria</taxon>
        <taxon>Pseudomonadati</taxon>
        <taxon>Bacteroidota</taxon>
        <taxon>Flavobacteriia</taxon>
        <taxon>Flavobacteriales</taxon>
        <taxon>Flavobacteriaceae</taxon>
    </lineage>
</organism>
<evidence type="ECO:0000313" key="2">
    <source>
        <dbReference type="EMBL" id="PQJ80629.1"/>
    </source>
</evidence>
<dbReference type="Gene3D" id="3.40.50.300">
    <property type="entry name" value="P-loop containing nucleotide triphosphate hydrolases"/>
    <property type="match status" value="1"/>
</dbReference>
<dbReference type="EMBL" id="MSCN01000001">
    <property type="protein sequence ID" value="PQJ80629.1"/>
    <property type="molecule type" value="Genomic_DNA"/>
</dbReference>